<organism evidence="10 11">
    <name type="scientific">Tetraparma gracilis</name>
    <dbReference type="NCBI Taxonomy" id="2962635"/>
    <lineage>
        <taxon>Eukaryota</taxon>
        <taxon>Sar</taxon>
        <taxon>Stramenopiles</taxon>
        <taxon>Ochrophyta</taxon>
        <taxon>Bolidophyceae</taxon>
        <taxon>Parmales</taxon>
        <taxon>Triparmaceae</taxon>
        <taxon>Tetraparma</taxon>
    </lineage>
</organism>
<dbReference type="PRINTS" id="PR00133">
    <property type="entry name" value="GLHYDRLASE3"/>
</dbReference>
<evidence type="ECO:0000256" key="6">
    <source>
        <dbReference type="ARBA" id="ARBA00023295"/>
    </source>
</evidence>
<dbReference type="InterPro" id="IPR017853">
    <property type="entry name" value="GH"/>
</dbReference>
<sequence>MLFTIFLLPLFLPSLSALLTDRQKAGQLLQLSVSNLLSPSLEVDPAKLSYYITELHIGSFLDSPTSSSELPLSSFPQQRYADLSPAALAPYIPNNTLPPILGIDSIHGACYLSNSSIYPQPVSQAATFDPLSSSSASLVAAEETTALTAGAYRWVFSPLLGVAGSPLWARSWETYGASPLLAERFSAAAVAAVEAAGLASSAKHYRGYPGSRTGGDRVYPPGSSLADLSVWSSLLSSPSPPSTVMTSYTSINGRVPTTSDAAALSSELRGRLNYSGVVVTDFAEVTNLGGWHRASPDLCDAVLSTLSLSGVDMLMSPFDPEPVIDCIASLLSSGLLPRPTVDAKLARISALKNSASTLPLPPSSRLLLTGPTIDSLPDQSGGWTFHWQGSTDAAEFPPSSVSIASALLSDPSFNASLHLPCSSFDLSPARNRALLAACKQHLDANHTNYDYFVVGIGEQTYTEKPGDIRSLDISPGQAELISLLASYPPPIVGIYVGGRPRILPPPLLASLSALVTAYLPGPSGSAAISDVLSGAASPSGRLPFDWPLFQDGAGAHDSLVTEKCTRSQPHLSAPAALDPDSAFATGEGFPSYDNVDCPSLFPFGHGLSYSTFSYSLSPVSSQTISPSSPSVSLTVTVTNTGPVASRHTVLLFSFAEFRRATPPKKELADFLALPLLQPGESRDATLSVSLRQLEFALDEPDRGVLQHGMALRLGVGEAALCRGGGGGDMCSGPVTVDKEGRDERCDAGCAVWERACPGAWGGGGTGECEAFCAADPWGWDYVRCAEAAVYLAPPSSPPPDHCASLSSSCKNLFADPECEASCEADTPKKTAEKANRGLVPVVIEAVVGGLLVGFLVGRRKGRSEALAGTYRTQPSRGPYGGSDDLDDDDDGIALNRR</sequence>
<evidence type="ECO:0000256" key="8">
    <source>
        <dbReference type="SAM" id="SignalP"/>
    </source>
</evidence>
<dbReference type="InterPro" id="IPR002772">
    <property type="entry name" value="Glyco_hydro_3_C"/>
</dbReference>
<comment type="similarity">
    <text evidence="2">Belongs to the glycosyl hydrolase 3 family.</text>
</comment>
<gene>
    <name evidence="10" type="ORF">TeGR_g8111</name>
</gene>
<dbReference type="SUPFAM" id="SSF51445">
    <property type="entry name" value="(Trans)glycosidases"/>
    <property type="match status" value="1"/>
</dbReference>
<dbReference type="SUPFAM" id="SSF52279">
    <property type="entry name" value="Beta-D-glucan exohydrolase, C-terminal domain"/>
    <property type="match status" value="1"/>
</dbReference>
<dbReference type="PANTHER" id="PTHR30620">
    <property type="entry name" value="PERIPLASMIC BETA-GLUCOSIDASE-RELATED"/>
    <property type="match status" value="1"/>
</dbReference>
<keyword evidence="6" id="KW-0326">Glycosidase</keyword>
<evidence type="ECO:0000259" key="9">
    <source>
        <dbReference type="PROSITE" id="PS50287"/>
    </source>
</evidence>
<dbReference type="InterPro" id="IPR051915">
    <property type="entry name" value="Cellulose_Degrad_GH3"/>
</dbReference>
<evidence type="ECO:0000256" key="4">
    <source>
        <dbReference type="ARBA" id="ARBA00022729"/>
    </source>
</evidence>
<feature type="signal peptide" evidence="8">
    <location>
        <begin position="1"/>
        <end position="17"/>
    </location>
</feature>
<dbReference type="InterPro" id="IPR013783">
    <property type="entry name" value="Ig-like_fold"/>
</dbReference>
<accession>A0ABQ6MEI1</accession>
<evidence type="ECO:0000256" key="5">
    <source>
        <dbReference type="ARBA" id="ARBA00022801"/>
    </source>
</evidence>
<dbReference type="InterPro" id="IPR036881">
    <property type="entry name" value="Glyco_hydro_3_C_sf"/>
</dbReference>
<dbReference type="PROSITE" id="PS50287">
    <property type="entry name" value="SRCR_2"/>
    <property type="match status" value="1"/>
</dbReference>
<keyword evidence="4 8" id="KW-0732">Signal</keyword>
<evidence type="ECO:0000313" key="10">
    <source>
        <dbReference type="EMBL" id="GMI24599.1"/>
    </source>
</evidence>
<dbReference type="Gene3D" id="3.20.20.300">
    <property type="entry name" value="Glycoside hydrolase, family 3, N-terminal domain"/>
    <property type="match status" value="1"/>
</dbReference>
<reference evidence="10 11" key="1">
    <citation type="journal article" date="2023" name="Commun. Biol.">
        <title>Genome analysis of Parmales, the sister group of diatoms, reveals the evolutionary specialization of diatoms from phago-mixotrophs to photoautotrophs.</title>
        <authorList>
            <person name="Ban H."/>
            <person name="Sato S."/>
            <person name="Yoshikawa S."/>
            <person name="Yamada K."/>
            <person name="Nakamura Y."/>
            <person name="Ichinomiya M."/>
            <person name="Sato N."/>
            <person name="Blanc-Mathieu R."/>
            <person name="Endo H."/>
            <person name="Kuwata A."/>
            <person name="Ogata H."/>
        </authorList>
    </citation>
    <scope>NUCLEOTIDE SEQUENCE [LARGE SCALE GENOMIC DNA]</scope>
</reference>
<dbReference type="Proteomes" id="UP001165060">
    <property type="component" value="Unassembled WGS sequence"/>
</dbReference>
<evidence type="ECO:0000256" key="1">
    <source>
        <dbReference type="ARBA" id="ARBA00000448"/>
    </source>
</evidence>
<dbReference type="Pfam" id="PF01915">
    <property type="entry name" value="Glyco_hydro_3_C"/>
    <property type="match status" value="1"/>
</dbReference>
<protein>
    <recommendedName>
        <fullName evidence="3">beta-glucosidase</fullName>
        <ecNumber evidence="3">3.2.1.21</ecNumber>
    </recommendedName>
</protein>
<feature type="region of interest" description="Disordered" evidence="7">
    <location>
        <begin position="866"/>
        <end position="897"/>
    </location>
</feature>
<comment type="caution">
    <text evidence="10">The sequence shown here is derived from an EMBL/GenBank/DDBJ whole genome shotgun (WGS) entry which is preliminary data.</text>
</comment>
<keyword evidence="11" id="KW-1185">Reference proteome</keyword>
<dbReference type="InterPro" id="IPR001764">
    <property type="entry name" value="Glyco_hydro_3_N"/>
</dbReference>
<proteinExistence type="inferred from homology"/>
<evidence type="ECO:0000256" key="2">
    <source>
        <dbReference type="ARBA" id="ARBA00005336"/>
    </source>
</evidence>
<dbReference type="EMBL" id="BRYB01002728">
    <property type="protein sequence ID" value="GMI24599.1"/>
    <property type="molecule type" value="Genomic_DNA"/>
</dbReference>
<dbReference type="Pfam" id="PF00933">
    <property type="entry name" value="Glyco_hydro_3"/>
    <property type="match status" value="1"/>
</dbReference>
<keyword evidence="5" id="KW-0378">Hydrolase</keyword>
<dbReference type="InterPro" id="IPR036962">
    <property type="entry name" value="Glyco_hydro_3_N_sf"/>
</dbReference>
<evidence type="ECO:0000256" key="7">
    <source>
        <dbReference type="SAM" id="MobiDB-lite"/>
    </source>
</evidence>
<evidence type="ECO:0000313" key="11">
    <source>
        <dbReference type="Proteomes" id="UP001165060"/>
    </source>
</evidence>
<name>A0ABQ6MEI1_9STRA</name>
<dbReference type="Gene3D" id="3.40.50.1700">
    <property type="entry name" value="Glycoside hydrolase family 3 C-terminal domain"/>
    <property type="match status" value="1"/>
</dbReference>
<feature type="chain" id="PRO_5046260046" description="beta-glucosidase" evidence="8">
    <location>
        <begin position="18"/>
        <end position="897"/>
    </location>
</feature>
<dbReference type="EC" id="3.2.1.21" evidence="3"/>
<dbReference type="InterPro" id="IPR001190">
    <property type="entry name" value="SRCR"/>
</dbReference>
<comment type="catalytic activity">
    <reaction evidence="1">
        <text>Hydrolysis of terminal, non-reducing beta-D-glucosyl residues with release of beta-D-glucose.</text>
        <dbReference type="EC" id="3.2.1.21"/>
    </reaction>
</comment>
<evidence type="ECO:0000256" key="3">
    <source>
        <dbReference type="ARBA" id="ARBA00012744"/>
    </source>
</evidence>
<dbReference type="PANTHER" id="PTHR30620:SF16">
    <property type="entry name" value="LYSOSOMAL BETA GLUCOSIDASE"/>
    <property type="match status" value="1"/>
</dbReference>
<feature type="domain" description="SRCR" evidence="9">
    <location>
        <begin position="711"/>
        <end position="772"/>
    </location>
</feature>
<dbReference type="Gene3D" id="2.60.40.10">
    <property type="entry name" value="Immunoglobulins"/>
    <property type="match status" value="1"/>
</dbReference>